<evidence type="ECO:0000256" key="3">
    <source>
        <dbReference type="ARBA" id="ARBA00023163"/>
    </source>
</evidence>
<protein>
    <submittedName>
        <fullName evidence="8">MYB transcription factor 07</fullName>
    </submittedName>
</protein>
<evidence type="ECO:0000313" key="8">
    <source>
        <dbReference type="EMBL" id="AXB87524.1"/>
    </source>
</evidence>
<feature type="domain" description="Myb-like" evidence="6">
    <location>
        <begin position="348"/>
        <end position="399"/>
    </location>
</feature>
<keyword evidence="4" id="KW-0539">Nucleus</keyword>
<dbReference type="PANTHER" id="PTHR46621">
    <property type="entry name" value="SNRNA-ACTIVATING PROTEIN COMPLEX SUBUNIT 4"/>
    <property type="match status" value="1"/>
</dbReference>
<dbReference type="PANTHER" id="PTHR46621:SF1">
    <property type="entry name" value="SNRNA-ACTIVATING PROTEIN COMPLEX SUBUNIT 4"/>
    <property type="match status" value="1"/>
</dbReference>
<keyword evidence="3" id="KW-0804">Transcription</keyword>
<feature type="domain" description="HTH myb-type" evidence="7">
    <location>
        <begin position="194"/>
        <end position="243"/>
    </location>
</feature>
<evidence type="ECO:0000259" key="7">
    <source>
        <dbReference type="PROSITE" id="PS51294"/>
    </source>
</evidence>
<dbReference type="Gene3D" id="1.10.10.60">
    <property type="entry name" value="Homeodomain-like"/>
    <property type="match status" value="4"/>
</dbReference>
<dbReference type="VEuPathDB" id="FungiDB:PC9H_005255"/>
<evidence type="ECO:0000256" key="4">
    <source>
        <dbReference type="ARBA" id="ARBA00023242"/>
    </source>
</evidence>
<feature type="compositionally biased region" description="Polar residues" evidence="5">
    <location>
        <begin position="427"/>
        <end position="440"/>
    </location>
</feature>
<keyword evidence="2" id="KW-0238">DNA-binding</keyword>
<dbReference type="GO" id="GO:0001006">
    <property type="term" value="F:RNA polymerase III type 3 promoter sequence-specific DNA binding"/>
    <property type="evidence" value="ECO:0007669"/>
    <property type="project" value="TreeGrafter"/>
</dbReference>
<keyword evidence="1" id="KW-0805">Transcription regulation</keyword>
<feature type="compositionally biased region" description="Basic and acidic residues" evidence="5">
    <location>
        <begin position="407"/>
        <end position="425"/>
    </location>
</feature>
<feature type="compositionally biased region" description="Polar residues" evidence="5">
    <location>
        <begin position="473"/>
        <end position="508"/>
    </location>
</feature>
<dbReference type="SUPFAM" id="SSF46689">
    <property type="entry name" value="Homeodomain-like"/>
    <property type="match status" value="3"/>
</dbReference>
<accession>A0A2Z5EMU0</accession>
<evidence type="ECO:0000256" key="5">
    <source>
        <dbReference type="SAM" id="MobiDB-lite"/>
    </source>
</evidence>
<reference evidence="8" key="1">
    <citation type="submission" date="2018-06" db="EMBL/GenBank/DDBJ databases">
        <title>Genome-wide characterization and expression analyses of Pleurotus ostreatus MYB transcription factors during developmental stages and under heat stress based on de novo sequenced genome.</title>
        <authorList>
            <person name="Wang L."/>
            <person name="Gao W."/>
            <person name="Wu X."/>
            <person name="Zhao M."/>
            <person name="Qu J."/>
            <person name="Huang C."/>
            <person name="Zhang J."/>
        </authorList>
    </citation>
    <scope>NUCLEOTIDE SEQUENCE</scope>
    <source>
        <strain evidence="8">CCMSSC03989</strain>
        <tissue evidence="8">Mycelium</tissue>
    </source>
</reference>
<feature type="region of interest" description="Disordered" evidence="5">
    <location>
        <begin position="407"/>
        <end position="440"/>
    </location>
</feature>
<dbReference type="PROSITE" id="PS50090">
    <property type="entry name" value="MYB_LIKE"/>
    <property type="match status" value="5"/>
</dbReference>
<feature type="domain" description="Myb-like" evidence="6">
    <location>
        <begin position="297"/>
        <end position="347"/>
    </location>
</feature>
<dbReference type="InterPro" id="IPR017930">
    <property type="entry name" value="Myb_dom"/>
</dbReference>
<feature type="compositionally biased region" description="Basic residues" evidence="5">
    <location>
        <begin position="513"/>
        <end position="522"/>
    </location>
</feature>
<dbReference type="Pfam" id="PF13921">
    <property type="entry name" value="Myb_DNA-bind_6"/>
    <property type="match status" value="1"/>
</dbReference>
<dbReference type="Pfam" id="PF00249">
    <property type="entry name" value="Myb_DNA-binding"/>
    <property type="match status" value="2"/>
</dbReference>
<feature type="domain" description="Myb-like" evidence="6">
    <location>
        <begin position="149"/>
        <end position="189"/>
    </location>
</feature>
<dbReference type="GO" id="GO:0042796">
    <property type="term" value="P:snRNA transcription by RNA polymerase III"/>
    <property type="evidence" value="ECO:0007669"/>
    <property type="project" value="TreeGrafter"/>
</dbReference>
<sequence>MRTELSRALCAMEMDHAEGSSTMALLQKSIQSNKQHQQMLASYTERLETELSQIESLLELAEHEEDGEADAAIIDIPGSKRAASLIPSNLFLQPESPFYEDASRRSRYLRATVIHTMKQKELDALTEGVKEANHRRLAFEAKRNGKLFWDIESDDLLTNIEGLDWERIAEKVSDVSVTPRTAKECETKWLGDRHPKINRGTWSSEETAQLTELARSYGENRVNWKEVAQKLDTNRTPMDCMRHFVPKPHHYWDIDSDDNLRKAVKVYGKDNWNVVARHVSPNATAQQCQNRYLKSLDPNLRKGAWSDEEDNRLHSAVEIYGLSWVDIAVAIPGRTNEQCRDRWLSKLDPSLNKDAWTQEEDEELNAAFLEVGKKWPELTKRLTHGRTDLQVRKRVDYLLKQRAAEEKQMAAEKRQEKQRAREESQRMPVQQDNLGVGGITSQPLTNSEGVLILTPSFVVAEAIALVTRQHIGHTSTPAVQVEQATTPHTEQTSATHNESIATAQTEQAGTIRPRPKPRRIRTTRAGPADPPDETPHA</sequence>
<feature type="region of interest" description="Disordered" evidence="5">
    <location>
        <begin position="473"/>
        <end position="537"/>
    </location>
</feature>
<dbReference type="InterPro" id="IPR009057">
    <property type="entry name" value="Homeodomain-like_sf"/>
</dbReference>
<feature type="domain" description="HTH myb-type" evidence="7">
    <location>
        <begin position="352"/>
        <end position="403"/>
    </location>
</feature>
<dbReference type="AlphaFoldDB" id="A0A2Z5EMU0"/>
<evidence type="ECO:0000256" key="2">
    <source>
        <dbReference type="ARBA" id="ARBA00023125"/>
    </source>
</evidence>
<feature type="domain" description="Myb-like" evidence="6">
    <location>
        <begin position="252"/>
        <end position="296"/>
    </location>
</feature>
<dbReference type="GO" id="GO:0000978">
    <property type="term" value="F:RNA polymerase II cis-regulatory region sequence-specific DNA binding"/>
    <property type="evidence" value="ECO:0007669"/>
    <property type="project" value="TreeGrafter"/>
</dbReference>
<proteinExistence type="evidence at transcript level"/>
<dbReference type="PROSITE" id="PS51294">
    <property type="entry name" value="HTH_MYB"/>
    <property type="match status" value="3"/>
</dbReference>
<feature type="domain" description="HTH myb-type" evidence="7">
    <location>
        <begin position="297"/>
        <end position="351"/>
    </location>
</feature>
<dbReference type="SMR" id="A0A2Z5EMU0"/>
<dbReference type="InterPro" id="IPR001005">
    <property type="entry name" value="SANT/Myb"/>
</dbReference>
<dbReference type="EMBL" id="MH510309">
    <property type="protein sequence ID" value="AXB87524.1"/>
    <property type="molecule type" value="mRNA"/>
</dbReference>
<evidence type="ECO:0000256" key="1">
    <source>
        <dbReference type="ARBA" id="ARBA00023015"/>
    </source>
</evidence>
<dbReference type="GO" id="GO:0019185">
    <property type="term" value="C:snRNA-activating protein complex"/>
    <property type="evidence" value="ECO:0007669"/>
    <property type="project" value="TreeGrafter"/>
</dbReference>
<name>A0A2Z5EMU0_PLEOS</name>
<evidence type="ECO:0000259" key="6">
    <source>
        <dbReference type="PROSITE" id="PS50090"/>
    </source>
</evidence>
<organism evidence="8">
    <name type="scientific">Pleurotus ostreatus</name>
    <name type="common">Oyster mushroom</name>
    <name type="synonym">White-rot fungus</name>
    <dbReference type="NCBI Taxonomy" id="5322"/>
    <lineage>
        <taxon>Eukaryota</taxon>
        <taxon>Fungi</taxon>
        <taxon>Dikarya</taxon>
        <taxon>Basidiomycota</taxon>
        <taxon>Agaricomycotina</taxon>
        <taxon>Agaricomycetes</taxon>
        <taxon>Agaricomycetidae</taxon>
        <taxon>Agaricales</taxon>
        <taxon>Pleurotineae</taxon>
        <taxon>Pleurotaceae</taxon>
        <taxon>Pleurotus</taxon>
    </lineage>
</organism>
<dbReference type="GO" id="GO:0042795">
    <property type="term" value="P:snRNA transcription by RNA polymerase II"/>
    <property type="evidence" value="ECO:0007669"/>
    <property type="project" value="TreeGrafter"/>
</dbReference>
<feature type="domain" description="Myb-like" evidence="6">
    <location>
        <begin position="194"/>
        <end position="244"/>
    </location>
</feature>
<dbReference type="InterPro" id="IPR051575">
    <property type="entry name" value="Myb-like_DNA-bd"/>
</dbReference>
<dbReference type="SMART" id="SM00717">
    <property type="entry name" value="SANT"/>
    <property type="match status" value="5"/>
</dbReference>
<dbReference type="CDD" id="cd00167">
    <property type="entry name" value="SANT"/>
    <property type="match status" value="3"/>
</dbReference>
<dbReference type="VEuPathDB" id="FungiDB:PLEOSDRAFT_156828"/>